<dbReference type="InterPro" id="IPR044035">
    <property type="entry name" value="DUF5698"/>
</dbReference>
<dbReference type="Proteomes" id="UP000295132">
    <property type="component" value="Unassembled WGS sequence"/>
</dbReference>
<dbReference type="Pfam" id="PF10035">
    <property type="entry name" value="DUF2179"/>
    <property type="match status" value="1"/>
</dbReference>
<feature type="domain" description="DUF2179" evidence="7">
    <location>
        <begin position="114"/>
        <end position="163"/>
    </location>
</feature>
<dbReference type="InterPro" id="IPR022930">
    <property type="entry name" value="UPF0316"/>
</dbReference>
<keyword evidence="5 6" id="KW-0472">Membrane</keyword>
<feature type="transmembrane region" description="Helical" evidence="6">
    <location>
        <begin position="35"/>
        <end position="56"/>
    </location>
</feature>
<proteinExistence type="inferred from homology"/>
<dbReference type="PANTHER" id="PTHR40060:SF1">
    <property type="entry name" value="UPF0316 PROTEIN YEBE"/>
    <property type="match status" value="1"/>
</dbReference>
<reference evidence="9 10" key="1">
    <citation type="submission" date="2019-03" db="EMBL/GenBank/DDBJ databases">
        <title>Bacillus niacini sp. nov. a Nicotinate-Metabolizing Mesophile Isolated from Soil.</title>
        <authorList>
            <person name="Zhang G."/>
        </authorList>
    </citation>
    <scope>NUCLEOTIDE SEQUENCE [LARGE SCALE GENOMIC DNA]</scope>
    <source>
        <strain evidence="9 10">WN066</strain>
    </source>
</reference>
<dbReference type="Pfam" id="PF18955">
    <property type="entry name" value="DUF5698"/>
    <property type="match status" value="1"/>
</dbReference>
<evidence type="ECO:0000256" key="3">
    <source>
        <dbReference type="ARBA" id="ARBA00022692"/>
    </source>
</evidence>
<evidence type="ECO:0000313" key="10">
    <source>
        <dbReference type="Proteomes" id="UP000295132"/>
    </source>
</evidence>
<dbReference type="NCBIfam" id="NF003194">
    <property type="entry name" value="PRK04164.1-5"/>
    <property type="match status" value="1"/>
</dbReference>
<comment type="caution">
    <text evidence="9">The sequence shown here is derived from an EMBL/GenBank/DDBJ whole genome shotgun (WGS) entry which is preliminary data.</text>
</comment>
<keyword evidence="3 6" id="KW-0812">Transmembrane</keyword>
<evidence type="ECO:0000256" key="4">
    <source>
        <dbReference type="ARBA" id="ARBA00022989"/>
    </source>
</evidence>
<accession>A0A4R5VQX0</accession>
<name>A0A4R5VQX0_9BACI</name>
<protein>
    <recommendedName>
        <fullName evidence="6">UPF0316 protein E2K98_14935</fullName>
    </recommendedName>
</protein>
<dbReference type="RefSeq" id="WP_133335393.1">
    <property type="nucleotide sequence ID" value="NZ_SMYO01000006.1"/>
</dbReference>
<evidence type="ECO:0000256" key="2">
    <source>
        <dbReference type="ARBA" id="ARBA00022475"/>
    </source>
</evidence>
<dbReference type="AlphaFoldDB" id="A0A4R5VQX0"/>
<comment type="similarity">
    <text evidence="6">Belongs to the UPF0316 family.</text>
</comment>
<evidence type="ECO:0000313" key="9">
    <source>
        <dbReference type="EMBL" id="TDK60998.1"/>
    </source>
</evidence>
<evidence type="ECO:0000259" key="8">
    <source>
        <dbReference type="Pfam" id="PF18955"/>
    </source>
</evidence>
<keyword evidence="4 6" id="KW-1133">Transmembrane helix</keyword>
<feature type="domain" description="DUF5698" evidence="8">
    <location>
        <begin position="23"/>
        <end position="79"/>
    </location>
</feature>
<gene>
    <name evidence="9" type="ORF">E2K98_14935</name>
</gene>
<evidence type="ECO:0000256" key="1">
    <source>
        <dbReference type="ARBA" id="ARBA00004651"/>
    </source>
</evidence>
<sequence>MFGFEPIIFIIIVINILYVTFFTLRMLLVIKGQKVWASIISMLEVYVYLVGLTIILDNLKDPVNMVAYCLGWGLGVYLGGKIEEYLALGYVTVQAIVNPYDFELPRALKSQGYGVASWTADEKSGRRTVIQVLVKRRHEQKVVKVINKMSPNAFVISYELKNFQEGFWGKGTL</sequence>
<keyword evidence="2 6" id="KW-1003">Cell membrane</keyword>
<evidence type="ECO:0000256" key="6">
    <source>
        <dbReference type="HAMAP-Rule" id="MF_01515"/>
    </source>
</evidence>
<feature type="transmembrane region" description="Helical" evidence="6">
    <location>
        <begin position="6"/>
        <end position="28"/>
    </location>
</feature>
<evidence type="ECO:0000256" key="5">
    <source>
        <dbReference type="ARBA" id="ARBA00023136"/>
    </source>
</evidence>
<organism evidence="9 10">
    <name type="scientific">Bacillus salipaludis</name>
    <dbReference type="NCBI Taxonomy" id="2547811"/>
    <lineage>
        <taxon>Bacteria</taxon>
        <taxon>Bacillati</taxon>
        <taxon>Bacillota</taxon>
        <taxon>Bacilli</taxon>
        <taxon>Bacillales</taxon>
        <taxon>Bacillaceae</taxon>
        <taxon>Bacillus</taxon>
    </lineage>
</organism>
<dbReference type="GO" id="GO:0005886">
    <property type="term" value="C:plasma membrane"/>
    <property type="evidence" value="ECO:0007669"/>
    <property type="project" value="UniProtKB-SubCell"/>
</dbReference>
<evidence type="ECO:0000259" key="7">
    <source>
        <dbReference type="Pfam" id="PF10035"/>
    </source>
</evidence>
<dbReference type="HAMAP" id="MF_01515">
    <property type="entry name" value="UPF0316"/>
    <property type="match status" value="1"/>
</dbReference>
<dbReference type="CDD" id="cd16381">
    <property type="entry name" value="YitT_C_like_1"/>
    <property type="match status" value="1"/>
</dbReference>
<dbReference type="EMBL" id="SMYO01000006">
    <property type="protein sequence ID" value="TDK60998.1"/>
    <property type="molecule type" value="Genomic_DNA"/>
</dbReference>
<dbReference type="InterPro" id="IPR019264">
    <property type="entry name" value="DUF2179"/>
</dbReference>
<comment type="subcellular location">
    <subcellularLocation>
        <location evidence="1 6">Cell membrane</location>
        <topology evidence="1 6">Multi-pass membrane protein</topology>
    </subcellularLocation>
</comment>
<dbReference type="PANTHER" id="PTHR40060">
    <property type="entry name" value="UPF0316 PROTEIN YEBE"/>
    <property type="match status" value="1"/>
</dbReference>